<organism evidence="2 3">
    <name type="scientific">Capnocytophaga canimorsus</name>
    <dbReference type="NCBI Taxonomy" id="28188"/>
    <lineage>
        <taxon>Bacteria</taxon>
        <taxon>Pseudomonadati</taxon>
        <taxon>Bacteroidota</taxon>
        <taxon>Flavobacteriia</taxon>
        <taxon>Flavobacteriales</taxon>
        <taxon>Flavobacteriaceae</taxon>
        <taxon>Capnocytophaga</taxon>
    </lineage>
</organism>
<sequence>MKILKSIHPEAGTGQEQILPNPSERGKSTKAEYVVGDKKNLIII</sequence>
<name>A0A0B7IIV5_9FLAO</name>
<accession>A0A0B7IIV5</accession>
<evidence type="ECO:0000313" key="3">
    <source>
        <dbReference type="Proteomes" id="UP000039370"/>
    </source>
</evidence>
<feature type="region of interest" description="Disordered" evidence="1">
    <location>
        <begin position="1"/>
        <end position="30"/>
    </location>
</feature>
<dbReference type="Proteomes" id="UP000039370">
    <property type="component" value="Unassembled WGS sequence"/>
</dbReference>
<evidence type="ECO:0000313" key="2">
    <source>
        <dbReference type="EMBL" id="CEN51820.1"/>
    </source>
</evidence>
<protein>
    <submittedName>
        <fullName evidence="2">Uncharacterized protein</fullName>
    </submittedName>
</protein>
<gene>
    <name evidence="2" type="ORF">CCAN11_2360015</name>
</gene>
<dbReference type="EMBL" id="CDOK01000153">
    <property type="protein sequence ID" value="CEN51820.1"/>
    <property type="molecule type" value="Genomic_DNA"/>
</dbReference>
<reference evidence="3" key="1">
    <citation type="submission" date="2015-01" db="EMBL/GenBank/DDBJ databases">
        <authorList>
            <person name="MANFREDI Pablo"/>
        </authorList>
    </citation>
    <scope>NUCLEOTIDE SEQUENCE [LARGE SCALE GENOMIC DNA]</scope>
    <source>
        <strain evidence="3">Cc11</strain>
    </source>
</reference>
<dbReference type="AlphaFoldDB" id="A0A0B7IIV5"/>
<evidence type="ECO:0000256" key="1">
    <source>
        <dbReference type="SAM" id="MobiDB-lite"/>
    </source>
</evidence>
<proteinExistence type="predicted"/>